<evidence type="ECO:0000313" key="1">
    <source>
        <dbReference type="EMBL" id="JAD64320.1"/>
    </source>
</evidence>
<organism evidence="1">
    <name type="scientific">Arundo donax</name>
    <name type="common">Giant reed</name>
    <name type="synonym">Donax arundinaceus</name>
    <dbReference type="NCBI Taxonomy" id="35708"/>
    <lineage>
        <taxon>Eukaryota</taxon>
        <taxon>Viridiplantae</taxon>
        <taxon>Streptophyta</taxon>
        <taxon>Embryophyta</taxon>
        <taxon>Tracheophyta</taxon>
        <taxon>Spermatophyta</taxon>
        <taxon>Magnoliopsida</taxon>
        <taxon>Liliopsida</taxon>
        <taxon>Poales</taxon>
        <taxon>Poaceae</taxon>
        <taxon>PACMAD clade</taxon>
        <taxon>Arundinoideae</taxon>
        <taxon>Arundineae</taxon>
        <taxon>Arundo</taxon>
    </lineage>
</organism>
<accession>A0A0A9BT17</accession>
<sequence length="23" mass="2518">MCYTGTSICSSNQNAVIQKRSLL</sequence>
<reference evidence="1" key="2">
    <citation type="journal article" date="2015" name="Data Brief">
        <title>Shoot transcriptome of the giant reed, Arundo donax.</title>
        <authorList>
            <person name="Barrero R.A."/>
            <person name="Guerrero F.D."/>
            <person name="Moolhuijzen P."/>
            <person name="Goolsby J.A."/>
            <person name="Tidwell J."/>
            <person name="Bellgard S.E."/>
            <person name="Bellgard M.I."/>
        </authorList>
    </citation>
    <scope>NUCLEOTIDE SEQUENCE</scope>
    <source>
        <tissue evidence="1">Shoot tissue taken approximately 20 cm above the soil surface</tissue>
    </source>
</reference>
<name>A0A0A9BT17_ARUDO</name>
<reference evidence="1" key="1">
    <citation type="submission" date="2014-09" db="EMBL/GenBank/DDBJ databases">
        <authorList>
            <person name="Magalhaes I.L.F."/>
            <person name="Oliveira U."/>
            <person name="Santos F.R."/>
            <person name="Vidigal T.H.D.A."/>
            <person name="Brescovit A.D."/>
            <person name="Santos A.J."/>
        </authorList>
    </citation>
    <scope>NUCLEOTIDE SEQUENCE</scope>
    <source>
        <tissue evidence="1">Shoot tissue taken approximately 20 cm above the soil surface</tissue>
    </source>
</reference>
<dbReference type="AlphaFoldDB" id="A0A0A9BT17"/>
<proteinExistence type="predicted"/>
<dbReference type="EMBL" id="GBRH01233575">
    <property type="protein sequence ID" value="JAD64320.1"/>
    <property type="molecule type" value="Transcribed_RNA"/>
</dbReference>
<protein>
    <submittedName>
        <fullName evidence="1">Uncharacterized protein</fullName>
    </submittedName>
</protein>